<keyword evidence="4" id="KW-0092">Biotin</keyword>
<dbReference type="EC" id="6.3.4.15" evidence="5"/>
<keyword evidence="3" id="KW-0067">ATP-binding</keyword>
<evidence type="ECO:0000256" key="6">
    <source>
        <dbReference type="SAM" id="MobiDB-lite"/>
    </source>
</evidence>
<accession>A0A852RSP0</accession>
<evidence type="ECO:0000256" key="4">
    <source>
        <dbReference type="ARBA" id="ARBA00023267"/>
    </source>
</evidence>
<dbReference type="GO" id="GO:0004077">
    <property type="term" value="F:biotin--[biotin carboxyl-carrier protein] ligase activity"/>
    <property type="evidence" value="ECO:0007669"/>
    <property type="project" value="UniProtKB-EC"/>
</dbReference>
<dbReference type="NCBIfam" id="TIGR00121">
    <property type="entry name" value="birA_ligase"/>
    <property type="match status" value="1"/>
</dbReference>
<sequence length="275" mass="28240">MTSGSTPPPTRGPLDGDRLAGASDLTPDLSFELLAEAPSTNEVAAERARAGAHEGLVVVADHQSSGRGRLDRTWETPPGTAVTFSLVLRPTVPPASWPWLPLLVGHNVAKAITALGHDANVKWPNDVLLDGERKVAGILVERVETPTGPAAIVGVGINVAMSADELPVPTATSLAVAGPGAPDRTSVLLAVVAAVREGYDVWQAGGEQGTARLAASYRSNCATLGRDVRVELPGGGELLGRATDIDDDGRLVVATADGTERVGAGDVIHVRATSA</sequence>
<dbReference type="AlphaFoldDB" id="A0A852RSP0"/>
<evidence type="ECO:0000256" key="1">
    <source>
        <dbReference type="ARBA" id="ARBA00022598"/>
    </source>
</evidence>
<evidence type="ECO:0000256" key="2">
    <source>
        <dbReference type="ARBA" id="ARBA00022741"/>
    </source>
</evidence>
<comment type="caution">
    <text evidence="8">The sequence shown here is derived from an EMBL/GenBank/DDBJ whole genome shotgun (WGS) entry which is preliminary data.</text>
</comment>
<proteinExistence type="predicted"/>
<dbReference type="CDD" id="cd16442">
    <property type="entry name" value="BPL"/>
    <property type="match status" value="1"/>
</dbReference>
<dbReference type="GO" id="GO:0005737">
    <property type="term" value="C:cytoplasm"/>
    <property type="evidence" value="ECO:0007669"/>
    <property type="project" value="TreeGrafter"/>
</dbReference>
<keyword evidence="9" id="KW-1185">Reference proteome</keyword>
<evidence type="ECO:0000256" key="5">
    <source>
        <dbReference type="ARBA" id="ARBA00024227"/>
    </source>
</evidence>
<dbReference type="Proteomes" id="UP000582231">
    <property type="component" value="Unassembled WGS sequence"/>
</dbReference>
<organism evidence="8 9">
    <name type="scientific">Nocardioides kongjuensis</name>
    <dbReference type="NCBI Taxonomy" id="349522"/>
    <lineage>
        <taxon>Bacteria</taxon>
        <taxon>Bacillati</taxon>
        <taxon>Actinomycetota</taxon>
        <taxon>Actinomycetes</taxon>
        <taxon>Propionibacteriales</taxon>
        <taxon>Nocardioidaceae</taxon>
        <taxon>Nocardioides</taxon>
    </lineage>
</organism>
<dbReference type="SUPFAM" id="SSF50037">
    <property type="entry name" value="C-terminal domain of transcriptional repressors"/>
    <property type="match status" value="1"/>
</dbReference>
<dbReference type="EMBL" id="JACCBF010000001">
    <property type="protein sequence ID" value="NYD33895.1"/>
    <property type="molecule type" value="Genomic_DNA"/>
</dbReference>
<dbReference type="SUPFAM" id="SSF55681">
    <property type="entry name" value="Class II aaRS and biotin synthetases"/>
    <property type="match status" value="1"/>
</dbReference>
<evidence type="ECO:0000313" key="8">
    <source>
        <dbReference type="EMBL" id="NYD33895.1"/>
    </source>
</evidence>
<dbReference type="PANTHER" id="PTHR12835">
    <property type="entry name" value="BIOTIN PROTEIN LIGASE"/>
    <property type="match status" value="1"/>
</dbReference>
<name>A0A852RSP0_9ACTN</name>
<dbReference type="PROSITE" id="PS51733">
    <property type="entry name" value="BPL_LPL_CATALYTIC"/>
    <property type="match status" value="1"/>
</dbReference>
<dbReference type="Gene3D" id="2.30.30.100">
    <property type="match status" value="1"/>
</dbReference>
<dbReference type="PANTHER" id="PTHR12835:SF5">
    <property type="entry name" value="BIOTIN--PROTEIN LIGASE"/>
    <property type="match status" value="1"/>
</dbReference>
<keyword evidence="1 8" id="KW-0436">Ligase</keyword>
<protein>
    <recommendedName>
        <fullName evidence="5">biotin--[biotin carboxyl-carrier protein] ligase</fullName>
        <ecNumber evidence="5">6.3.4.15</ecNumber>
    </recommendedName>
</protein>
<dbReference type="RefSeq" id="WP_273520133.1">
    <property type="nucleotide sequence ID" value="NZ_BAABEF010000001.1"/>
</dbReference>
<dbReference type="Pfam" id="PF03099">
    <property type="entry name" value="BPL_LplA_LipB"/>
    <property type="match status" value="1"/>
</dbReference>
<feature type="compositionally biased region" description="Pro residues" evidence="6">
    <location>
        <begin position="1"/>
        <end position="11"/>
    </location>
</feature>
<feature type="region of interest" description="Disordered" evidence="6">
    <location>
        <begin position="1"/>
        <end position="22"/>
    </location>
</feature>
<dbReference type="InterPro" id="IPR008988">
    <property type="entry name" value="Transcriptional_repressor_C"/>
</dbReference>
<dbReference type="Gene3D" id="3.30.930.10">
    <property type="entry name" value="Bira Bifunctional Protein, Domain 2"/>
    <property type="match status" value="1"/>
</dbReference>
<dbReference type="InterPro" id="IPR003142">
    <property type="entry name" value="BPL_C"/>
</dbReference>
<gene>
    <name evidence="8" type="ORF">BJ958_005441</name>
</gene>
<dbReference type="Pfam" id="PF02237">
    <property type="entry name" value="BPL_C"/>
    <property type="match status" value="1"/>
</dbReference>
<evidence type="ECO:0000259" key="7">
    <source>
        <dbReference type="PROSITE" id="PS51733"/>
    </source>
</evidence>
<evidence type="ECO:0000313" key="9">
    <source>
        <dbReference type="Proteomes" id="UP000582231"/>
    </source>
</evidence>
<dbReference type="InterPro" id="IPR004408">
    <property type="entry name" value="Biotin_CoA_COase_ligase"/>
</dbReference>
<reference evidence="8 9" key="1">
    <citation type="submission" date="2020-07" db="EMBL/GenBank/DDBJ databases">
        <title>Sequencing the genomes of 1000 actinobacteria strains.</title>
        <authorList>
            <person name="Klenk H.-P."/>
        </authorList>
    </citation>
    <scope>NUCLEOTIDE SEQUENCE [LARGE SCALE GENOMIC DNA]</scope>
    <source>
        <strain evidence="8 9">DSM 19082</strain>
    </source>
</reference>
<dbReference type="InterPro" id="IPR045864">
    <property type="entry name" value="aa-tRNA-synth_II/BPL/LPL"/>
</dbReference>
<evidence type="ECO:0000256" key="3">
    <source>
        <dbReference type="ARBA" id="ARBA00022840"/>
    </source>
</evidence>
<keyword evidence="2" id="KW-0547">Nucleotide-binding</keyword>
<dbReference type="InterPro" id="IPR004143">
    <property type="entry name" value="BPL_LPL_catalytic"/>
</dbReference>
<feature type="domain" description="BPL/LPL catalytic" evidence="7">
    <location>
        <begin position="16"/>
        <end position="203"/>
    </location>
</feature>
<dbReference type="GO" id="GO:0005524">
    <property type="term" value="F:ATP binding"/>
    <property type="evidence" value="ECO:0007669"/>
    <property type="project" value="UniProtKB-KW"/>
</dbReference>